<name>A0A5C6PH66_9TELE</name>
<proteinExistence type="predicted"/>
<organism evidence="2 3">
    <name type="scientific">Takifugu flavidus</name>
    <name type="common">sansaifugu</name>
    <dbReference type="NCBI Taxonomy" id="433684"/>
    <lineage>
        <taxon>Eukaryota</taxon>
        <taxon>Metazoa</taxon>
        <taxon>Chordata</taxon>
        <taxon>Craniata</taxon>
        <taxon>Vertebrata</taxon>
        <taxon>Euteleostomi</taxon>
        <taxon>Actinopterygii</taxon>
        <taxon>Neopterygii</taxon>
        <taxon>Teleostei</taxon>
        <taxon>Neoteleostei</taxon>
        <taxon>Acanthomorphata</taxon>
        <taxon>Eupercaria</taxon>
        <taxon>Tetraodontiformes</taxon>
        <taxon>Tetradontoidea</taxon>
        <taxon>Tetraodontidae</taxon>
        <taxon>Takifugu</taxon>
    </lineage>
</organism>
<comment type="caution">
    <text evidence="2">The sequence shown here is derived from an EMBL/GenBank/DDBJ whole genome shotgun (WGS) entry which is preliminary data.</text>
</comment>
<evidence type="ECO:0000313" key="3">
    <source>
        <dbReference type="Proteomes" id="UP000324091"/>
    </source>
</evidence>
<feature type="region of interest" description="Disordered" evidence="1">
    <location>
        <begin position="1"/>
        <end position="61"/>
    </location>
</feature>
<keyword evidence="3" id="KW-1185">Reference proteome</keyword>
<evidence type="ECO:0000256" key="1">
    <source>
        <dbReference type="SAM" id="MobiDB-lite"/>
    </source>
</evidence>
<dbReference type="AlphaFoldDB" id="A0A5C6PH66"/>
<protein>
    <submittedName>
        <fullName evidence="2">Uncharacterized protein</fullName>
    </submittedName>
</protein>
<sequence length="61" mass="6587">MDVSTSGIGSSTLPMRIKQARKEEMKISTPPSSSSSSSSKLDNMLSSCLGNSNYNETRCLR</sequence>
<reference evidence="2 3" key="1">
    <citation type="submission" date="2019-04" db="EMBL/GenBank/DDBJ databases">
        <title>Chromosome genome assembly for Takifugu flavidus.</title>
        <authorList>
            <person name="Xiao S."/>
        </authorList>
    </citation>
    <scope>NUCLEOTIDE SEQUENCE [LARGE SCALE GENOMIC DNA]</scope>
    <source>
        <strain evidence="2">HTHZ2018</strain>
        <tissue evidence="2">Muscle</tissue>
    </source>
</reference>
<gene>
    <name evidence="2" type="ORF">D4764_10G0001820</name>
</gene>
<feature type="compositionally biased region" description="Polar residues" evidence="1">
    <location>
        <begin position="40"/>
        <end position="61"/>
    </location>
</feature>
<feature type="compositionally biased region" description="Polar residues" evidence="1">
    <location>
        <begin position="1"/>
        <end position="13"/>
    </location>
</feature>
<dbReference type="EMBL" id="RHFK02000002">
    <property type="protein sequence ID" value="TWW79152.1"/>
    <property type="molecule type" value="Genomic_DNA"/>
</dbReference>
<dbReference type="Proteomes" id="UP000324091">
    <property type="component" value="Chromosome 10"/>
</dbReference>
<accession>A0A5C6PH66</accession>
<evidence type="ECO:0000313" key="2">
    <source>
        <dbReference type="EMBL" id="TWW79152.1"/>
    </source>
</evidence>